<reference evidence="6 7" key="1">
    <citation type="submission" date="2018-02" db="EMBL/GenBank/DDBJ databases">
        <title>The draft genome of Phyllobacterium sp. 1N-3.</title>
        <authorList>
            <person name="Liu L."/>
            <person name="Li L."/>
            <person name="Zhang X."/>
            <person name="Wang T."/>
            <person name="Liang L."/>
        </authorList>
    </citation>
    <scope>NUCLEOTIDE SEQUENCE [LARGE SCALE GENOMIC DNA]</scope>
    <source>
        <strain evidence="6 7">1N-3</strain>
    </source>
</reference>
<dbReference type="Gene3D" id="1.10.357.10">
    <property type="entry name" value="Tetracycline Repressor, domain 2"/>
    <property type="match status" value="1"/>
</dbReference>
<accession>A0A2S9IPZ9</accession>
<sequence>MSNVSSYSANPRGPGRPREYDLEEALDRAIRVFSERGFHATSIGDLTEAMALTQGSIYKAFKDKRAVFLAAFDRYVAVRAERLAEATRTAKTGLDRIRKLLTFYVESAHGPEGMQGCLIVGSAAELAIFDDEVARRIAAALDRNEALIAEFIRQGQQDGSIPSRIDRTATARFILCLLQGMRVVGKTGRTRKDMAAVMEVAMRAVS</sequence>
<dbReference type="RefSeq" id="WP_105742936.1">
    <property type="nucleotide sequence ID" value="NZ_PVBR01000011.1"/>
</dbReference>
<comment type="caution">
    <text evidence="6">The sequence shown here is derived from an EMBL/GenBank/DDBJ whole genome shotgun (WGS) entry which is preliminary data.</text>
</comment>
<organism evidence="6 7">
    <name type="scientific">Phyllobacterium phragmitis</name>
    <dbReference type="NCBI Taxonomy" id="2670329"/>
    <lineage>
        <taxon>Bacteria</taxon>
        <taxon>Pseudomonadati</taxon>
        <taxon>Pseudomonadota</taxon>
        <taxon>Alphaproteobacteria</taxon>
        <taxon>Hyphomicrobiales</taxon>
        <taxon>Phyllobacteriaceae</taxon>
        <taxon>Phyllobacterium</taxon>
    </lineage>
</organism>
<dbReference type="InterPro" id="IPR009057">
    <property type="entry name" value="Homeodomain-like_sf"/>
</dbReference>
<dbReference type="SUPFAM" id="SSF46689">
    <property type="entry name" value="Homeodomain-like"/>
    <property type="match status" value="1"/>
</dbReference>
<evidence type="ECO:0000256" key="4">
    <source>
        <dbReference type="PROSITE-ProRule" id="PRU00335"/>
    </source>
</evidence>
<dbReference type="GO" id="GO:0003677">
    <property type="term" value="F:DNA binding"/>
    <property type="evidence" value="ECO:0007669"/>
    <property type="project" value="UniProtKB-UniRule"/>
</dbReference>
<keyword evidence="7" id="KW-1185">Reference proteome</keyword>
<dbReference type="AlphaFoldDB" id="A0A2S9IPZ9"/>
<dbReference type="PRINTS" id="PR00455">
    <property type="entry name" value="HTHTETR"/>
</dbReference>
<dbReference type="InterPro" id="IPR011075">
    <property type="entry name" value="TetR_C"/>
</dbReference>
<proteinExistence type="predicted"/>
<keyword evidence="3" id="KW-0804">Transcription</keyword>
<dbReference type="InterPro" id="IPR001647">
    <property type="entry name" value="HTH_TetR"/>
</dbReference>
<name>A0A2S9IPZ9_9HYPH</name>
<dbReference type="SUPFAM" id="SSF48498">
    <property type="entry name" value="Tetracyclin repressor-like, C-terminal domain"/>
    <property type="match status" value="1"/>
</dbReference>
<protein>
    <submittedName>
        <fullName evidence="6">TetR family transcriptional regulator</fullName>
    </submittedName>
</protein>
<evidence type="ECO:0000313" key="7">
    <source>
        <dbReference type="Proteomes" id="UP000239434"/>
    </source>
</evidence>
<gene>
    <name evidence="6" type="ORF">C5748_16085</name>
</gene>
<dbReference type="PANTHER" id="PTHR47506:SF10">
    <property type="entry name" value="TRANSCRIPTIONAL REGULATORY PROTEIN"/>
    <property type="match status" value="1"/>
</dbReference>
<evidence type="ECO:0000256" key="2">
    <source>
        <dbReference type="ARBA" id="ARBA00023125"/>
    </source>
</evidence>
<dbReference type="PANTHER" id="PTHR47506">
    <property type="entry name" value="TRANSCRIPTIONAL REGULATORY PROTEIN"/>
    <property type="match status" value="1"/>
</dbReference>
<evidence type="ECO:0000256" key="3">
    <source>
        <dbReference type="ARBA" id="ARBA00023163"/>
    </source>
</evidence>
<dbReference type="PROSITE" id="PS01081">
    <property type="entry name" value="HTH_TETR_1"/>
    <property type="match status" value="1"/>
</dbReference>
<evidence type="ECO:0000256" key="1">
    <source>
        <dbReference type="ARBA" id="ARBA00023015"/>
    </source>
</evidence>
<dbReference type="Pfam" id="PF16925">
    <property type="entry name" value="TetR_C_13"/>
    <property type="match status" value="1"/>
</dbReference>
<dbReference type="InterPro" id="IPR036271">
    <property type="entry name" value="Tet_transcr_reg_TetR-rel_C_sf"/>
</dbReference>
<feature type="domain" description="HTH tetR-type" evidence="5">
    <location>
        <begin position="19"/>
        <end position="79"/>
    </location>
</feature>
<keyword evidence="2 4" id="KW-0238">DNA-binding</keyword>
<dbReference type="Gene3D" id="1.10.10.60">
    <property type="entry name" value="Homeodomain-like"/>
    <property type="match status" value="1"/>
</dbReference>
<dbReference type="Pfam" id="PF00440">
    <property type="entry name" value="TetR_N"/>
    <property type="match status" value="1"/>
</dbReference>
<dbReference type="Proteomes" id="UP000239434">
    <property type="component" value="Unassembled WGS sequence"/>
</dbReference>
<feature type="DNA-binding region" description="H-T-H motif" evidence="4">
    <location>
        <begin position="42"/>
        <end position="61"/>
    </location>
</feature>
<dbReference type="PROSITE" id="PS50977">
    <property type="entry name" value="HTH_TETR_2"/>
    <property type="match status" value="1"/>
</dbReference>
<dbReference type="InterPro" id="IPR023772">
    <property type="entry name" value="DNA-bd_HTH_TetR-type_CS"/>
</dbReference>
<dbReference type="EMBL" id="PVBR01000011">
    <property type="protein sequence ID" value="PRD42604.1"/>
    <property type="molecule type" value="Genomic_DNA"/>
</dbReference>
<evidence type="ECO:0000259" key="5">
    <source>
        <dbReference type="PROSITE" id="PS50977"/>
    </source>
</evidence>
<evidence type="ECO:0000313" key="6">
    <source>
        <dbReference type="EMBL" id="PRD42604.1"/>
    </source>
</evidence>
<keyword evidence="1" id="KW-0805">Transcription regulation</keyword>